<dbReference type="OrthoDB" id="6351571at2759"/>
<protein>
    <recommendedName>
        <fullName evidence="12">G-protein coupled receptors family 1 profile domain-containing protein</fullName>
    </recommendedName>
</protein>
<keyword evidence="5" id="KW-0297">G-protein coupled receptor</keyword>
<evidence type="ECO:0000256" key="10">
    <source>
        <dbReference type="SAM" id="MobiDB-lite"/>
    </source>
</evidence>
<dbReference type="InParanoid" id="E9HE94"/>
<organism evidence="13 14">
    <name type="scientific">Daphnia pulex</name>
    <name type="common">Water flea</name>
    <dbReference type="NCBI Taxonomy" id="6669"/>
    <lineage>
        <taxon>Eukaryota</taxon>
        <taxon>Metazoa</taxon>
        <taxon>Ecdysozoa</taxon>
        <taxon>Arthropoda</taxon>
        <taxon>Crustacea</taxon>
        <taxon>Branchiopoda</taxon>
        <taxon>Diplostraca</taxon>
        <taxon>Cladocera</taxon>
        <taxon>Anomopoda</taxon>
        <taxon>Daphniidae</taxon>
        <taxon>Daphnia</taxon>
    </lineage>
</organism>
<evidence type="ECO:0000256" key="9">
    <source>
        <dbReference type="ARBA" id="ARBA00023224"/>
    </source>
</evidence>
<evidence type="ECO:0000256" key="1">
    <source>
        <dbReference type="ARBA" id="ARBA00004651"/>
    </source>
</evidence>
<dbReference type="GO" id="GO:0005886">
    <property type="term" value="C:plasma membrane"/>
    <property type="evidence" value="ECO:0000318"/>
    <property type="project" value="GO_Central"/>
</dbReference>
<dbReference type="InterPro" id="IPR017452">
    <property type="entry name" value="GPCR_Rhodpsn_7TM"/>
</dbReference>
<keyword evidence="6 11" id="KW-0472">Membrane</keyword>
<evidence type="ECO:0000256" key="6">
    <source>
        <dbReference type="ARBA" id="ARBA00023136"/>
    </source>
</evidence>
<keyword evidence="7" id="KW-0675">Receptor</keyword>
<feature type="transmembrane region" description="Helical" evidence="11">
    <location>
        <begin position="158"/>
        <end position="181"/>
    </location>
</feature>
<dbReference type="PANTHER" id="PTHR24246:SF27">
    <property type="entry name" value="ADENOSINE RECEPTOR, ISOFORM A"/>
    <property type="match status" value="1"/>
</dbReference>
<dbReference type="SUPFAM" id="SSF81321">
    <property type="entry name" value="Family A G protein-coupled receptor-like"/>
    <property type="match status" value="1"/>
</dbReference>
<keyword evidence="2" id="KW-1003">Cell membrane</keyword>
<gene>
    <name evidence="13" type="ORF">DAPPUDRAFT_113158</name>
</gene>
<reference evidence="13 14" key="1">
    <citation type="journal article" date="2011" name="Science">
        <title>The ecoresponsive genome of Daphnia pulex.</title>
        <authorList>
            <person name="Colbourne J.K."/>
            <person name="Pfrender M.E."/>
            <person name="Gilbert D."/>
            <person name="Thomas W.K."/>
            <person name="Tucker A."/>
            <person name="Oakley T.H."/>
            <person name="Tokishita S."/>
            <person name="Aerts A."/>
            <person name="Arnold G.J."/>
            <person name="Basu M.K."/>
            <person name="Bauer D.J."/>
            <person name="Caceres C.E."/>
            <person name="Carmel L."/>
            <person name="Casola C."/>
            <person name="Choi J.H."/>
            <person name="Detter J.C."/>
            <person name="Dong Q."/>
            <person name="Dusheyko S."/>
            <person name="Eads B.D."/>
            <person name="Frohlich T."/>
            <person name="Geiler-Samerotte K.A."/>
            <person name="Gerlach D."/>
            <person name="Hatcher P."/>
            <person name="Jogdeo S."/>
            <person name="Krijgsveld J."/>
            <person name="Kriventseva E.V."/>
            <person name="Kultz D."/>
            <person name="Laforsch C."/>
            <person name="Lindquist E."/>
            <person name="Lopez J."/>
            <person name="Manak J.R."/>
            <person name="Muller J."/>
            <person name="Pangilinan J."/>
            <person name="Patwardhan R.P."/>
            <person name="Pitluck S."/>
            <person name="Pritham E.J."/>
            <person name="Rechtsteiner A."/>
            <person name="Rho M."/>
            <person name="Rogozin I.B."/>
            <person name="Sakarya O."/>
            <person name="Salamov A."/>
            <person name="Schaack S."/>
            <person name="Shapiro H."/>
            <person name="Shiga Y."/>
            <person name="Skalitzky C."/>
            <person name="Smith Z."/>
            <person name="Souvorov A."/>
            <person name="Sung W."/>
            <person name="Tang Z."/>
            <person name="Tsuchiya D."/>
            <person name="Tu H."/>
            <person name="Vos H."/>
            <person name="Wang M."/>
            <person name="Wolf Y.I."/>
            <person name="Yamagata H."/>
            <person name="Yamada T."/>
            <person name="Ye Y."/>
            <person name="Shaw J.R."/>
            <person name="Andrews J."/>
            <person name="Crease T.J."/>
            <person name="Tang H."/>
            <person name="Lucas S.M."/>
            <person name="Robertson H.M."/>
            <person name="Bork P."/>
            <person name="Koonin E.V."/>
            <person name="Zdobnov E.M."/>
            <person name="Grigoriev I.V."/>
            <person name="Lynch M."/>
            <person name="Boore J.L."/>
        </authorList>
    </citation>
    <scope>NUCLEOTIDE SEQUENCE [LARGE SCALE GENOMIC DNA]</scope>
</reference>
<dbReference type="EMBL" id="GL732628">
    <property type="protein sequence ID" value="EFX69891.1"/>
    <property type="molecule type" value="Genomic_DNA"/>
</dbReference>
<name>E9HE94_DAPPU</name>
<feature type="transmembrane region" description="Helical" evidence="11">
    <location>
        <begin position="442"/>
        <end position="465"/>
    </location>
</feature>
<feature type="compositionally biased region" description="Low complexity" evidence="10">
    <location>
        <begin position="388"/>
        <end position="403"/>
    </location>
</feature>
<dbReference type="KEGG" id="dpx:DAPPUDRAFT_113158"/>
<keyword evidence="14" id="KW-1185">Reference proteome</keyword>
<accession>E9HE94</accession>
<keyword evidence="4 11" id="KW-1133">Transmembrane helix</keyword>
<dbReference type="PANTHER" id="PTHR24246">
    <property type="entry name" value="OLFACTORY RECEPTOR AND ADENOSINE RECEPTOR"/>
    <property type="match status" value="1"/>
</dbReference>
<keyword evidence="3 11" id="KW-0812">Transmembrane</keyword>
<keyword evidence="9" id="KW-0807">Transducer</keyword>
<comment type="subcellular location">
    <subcellularLocation>
        <location evidence="1">Cell membrane</location>
        <topology evidence="1">Multi-pass membrane protein</topology>
    </subcellularLocation>
</comment>
<evidence type="ECO:0000256" key="7">
    <source>
        <dbReference type="ARBA" id="ARBA00023170"/>
    </source>
</evidence>
<sequence length="517" mass="58098">MDHDIKKSLTPQTDYNFSSEWLISNHDLPFLRKCLIWLEMSTAVTAFVINSLVMTSAKVYNASCRGYFFGLLNLAFAQCLLSLTSLAGVISSLVVLDYNASPSTFKENWWCFILHNIIHAIHLLSIAGTAALSWTHWWSLNISANHVEMPNGYRVIKVVFCVLWLMALLFATWLNFLVAFWGTGLTTTVAENDRRAIQPCLRIYSLTFIGSAFLLFFSNLSSIPPVTGHLTTRAIQSSHQKNCQDADCVCSDSKEDYTPSNNYSARVLKQNNGPHLKVTLIPTIVTHDGVEHVTGSTTHQSIDGNQLTYPSNNTSNLHLVSREGNPDFVSSLSIIDTIPSPTANASNMSMYSADLSTNSVHETITNNALKLSVEKLHQRLQQLSDARPISSPDPETPSPDSFSQSRPASENRRKRQKKKRKPLFKFKKVTLIQWERPTSIKVAVMVAFVILYLPPWALLIAGIYLPQHATIFLSIFRLLINVGSNVNPILQGFRHPRFALRMVRTWRKVYPSRKSVS</sequence>
<keyword evidence="8" id="KW-0325">Glycoprotein</keyword>
<dbReference type="HOGENOM" id="CLU_527062_0_0_1"/>
<dbReference type="GO" id="GO:0001609">
    <property type="term" value="F:G protein-coupled adenosine receptor activity"/>
    <property type="evidence" value="ECO:0000318"/>
    <property type="project" value="GO_Central"/>
</dbReference>
<evidence type="ECO:0000256" key="5">
    <source>
        <dbReference type="ARBA" id="ARBA00023040"/>
    </source>
</evidence>
<evidence type="ECO:0000256" key="11">
    <source>
        <dbReference type="SAM" id="Phobius"/>
    </source>
</evidence>
<dbReference type="Proteomes" id="UP000000305">
    <property type="component" value="Unassembled WGS sequence"/>
</dbReference>
<feature type="domain" description="G-protein coupled receptors family 1 profile" evidence="12">
    <location>
        <begin position="49"/>
        <end position="491"/>
    </location>
</feature>
<evidence type="ECO:0000313" key="13">
    <source>
        <dbReference type="EMBL" id="EFX69891.1"/>
    </source>
</evidence>
<evidence type="ECO:0000313" key="14">
    <source>
        <dbReference type="Proteomes" id="UP000000305"/>
    </source>
</evidence>
<evidence type="ECO:0000256" key="2">
    <source>
        <dbReference type="ARBA" id="ARBA00022475"/>
    </source>
</evidence>
<feature type="transmembrane region" description="Helical" evidence="11">
    <location>
        <begin position="67"/>
        <end position="96"/>
    </location>
</feature>
<proteinExistence type="predicted"/>
<feature type="transmembrane region" description="Helical" evidence="11">
    <location>
        <begin position="35"/>
        <end position="55"/>
    </location>
</feature>
<feature type="transmembrane region" description="Helical" evidence="11">
    <location>
        <begin position="116"/>
        <end position="137"/>
    </location>
</feature>
<evidence type="ECO:0000256" key="3">
    <source>
        <dbReference type="ARBA" id="ARBA00022692"/>
    </source>
</evidence>
<dbReference type="GO" id="GO:0001973">
    <property type="term" value="P:G protein-coupled adenosine receptor signaling pathway"/>
    <property type="evidence" value="ECO:0000318"/>
    <property type="project" value="GO_Central"/>
</dbReference>
<dbReference type="AlphaFoldDB" id="E9HE94"/>
<evidence type="ECO:0000256" key="4">
    <source>
        <dbReference type="ARBA" id="ARBA00022989"/>
    </source>
</evidence>
<dbReference type="GO" id="GO:0007189">
    <property type="term" value="P:adenylate cyclase-activating G protein-coupled receptor signaling pathway"/>
    <property type="evidence" value="ECO:0000318"/>
    <property type="project" value="GO_Central"/>
</dbReference>
<dbReference type="PROSITE" id="PS50262">
    <property type="entry name" value="G_PROTEIN_RECEP_F1_2"/>
    <property type="match status" value="1"/>
</dbReference>
<feature type="transmembrane region" description="Helical" evidence="11">
    <location>
        <begin position="201"/>
        <end position="220"/>
    </location>
</feature>
<feature type="region of interest" description="Disordered" evidence="10">
    <location>
        <begin position="385"/>
        <end position="420"/>
    </location>
</feature>
<evidence type="ECO:0000259" key="12">
    <source>
        <dbReference type="PROSITE" id="PS50262"/>
    </source>
</evidence>
<evidence type="ECO:0000256" key="8">
    <source>
        <dbReference type="ARBA" id="ARBA00023180"/>
    </source>
</evidence>